<accession>A0A101PDB3</accession>
<dbReference type="OrthoDB" id="129343at2"/>
<dbReference type="AlphaFoldDB" id="A0A101PDB3"/>
<dbReference type="STRING" id="67386.AQI95_06440"/>
<proteinExistence type="predicted"/>
<dbReference type="SUPFAM" id="SSF54427">
    <property type="entry name" value="NTF2-like"/>
    <property type="match status" value="1"/>
</dbReference>
<reference evidence="1 2" key="1">
    <citation type="submission" date="2015-10" db="EMBL/GenBank/DDBJ databases">
        <title>Draft genome sequence of Streptomyces yokosukanensis DSM 40224, type strain for the species Streptomyces yokosukanensis.</title>
        <authorList>
            <person name="Ruckert C."/>
            <person name="Winkler A."/>
            <person name="Kalinowski J."/>
            <person name="Kampfer P."/>
            <person name="Glaeser S."/>
        </authorList>
    </citation>
    <scope>NUCLEOTIDE SEQUENCE [LARGE SCALE GENOMIC DNA]</scope>
    <source>
        <strain evidence="1 2">DSM 40224</strain>
    </source>
</reference>
<dbReference type="Gene3D" id="3.10.450.50">
    <property type="match status" value="1"/>
</dbReference>
<dbReference type="EMBL" id="LMWN01000006">
    <property type="protein sequence ID" value="KUN09435.1"/>
    <property type="molecule type" value="Genomic_DNA"/>
</dbReference>
<dbReference type="InterPro" id="IPR009959">
    <property type="entry name" value="Cyclase_SnoaL-like"/>
</dbReference>
<gene>
    <name evidence="1" type="ORF">AQI95_06440</name>
</gene>
<dbReference type="Proteomes" id="UP000053127">
    <property type="component" value="Unassembled WGS sequence"/>
</dbReference>
<protein>
    <recommendedName>
        <fullName evidence="3">SnoaL-like domain-containing protein</fullName>
    </recommendedName>
</protein>
<evidence type="ECO:0000313" key="1">
    <source>
        <dbReference type="EMBL" id="KUN09435.1"/>
    </source>
</evidence>
<dbReference type="Pfam" id="PF07366">
    <property type="entry name" value="SnoaL"/>
    <property type="match status" value="1"/>
</dbReference>
<keyword evidence="2" id="KW-1185">Reference proteome</keyword>
<evidence type="ECO:0008006" key="3">
    <source>
        <dbReference type="Google" id="ProtNLM"/>
    </source>
</evidence>
<comment type="caution">
    <text evidence="1">The sequence shown here is derived from an EMBL/GenBank/DDBJ whole genome shotgun (WGS) entry which is preliminary data.</text>
</comment>
<dbReference type="InterPro" id="IPR032710">
    <property type="entry name" value="NTF2-like_dom_sf"/>
</dbReference>
<dbReference type="GO" id="GO:0030638">
    <property type="term" value="P:polyketide metabolic process"/>
    <property type="evidence" value="ECO:0007669"/>
    <property type="project" value="InterPro"/>
</dbReference>
<evidence type="ECO:0000313" key="2">
    <source>
        <dbReference type="Proteomes" id="UP000053127"/>
    </source>
</evidence>
<sequence>MSTTEDRNKAIVREAFDTLFNQRDYTAAERFWSPDYIQHSAHIAPGRDGLFNLVKSLPAELKHEWELIMAERDMVMVRGRFTGHGQPAPWIAVDFLRIEDGVLVEHWDVIEEEVSRGQSVSGLPMYGDTFPEEP</sequence>
<dbReference type="RefSeq" id="WP_067118592.1">
    <property type="nucleotide sequence ID" value="NZ_KQ948207.1"/>
</dbReference>
<organism evidence="1 2">
    <name type="scientific">Streptomyces yokosukanensis</name>
    <dbReference type="NCBI Taxonomy" id="67386"/>
    <lineage>
        <taxon>Bacteria</taxon>
        <taxon>Bacillati</taxon>
        <taxon>Actinomycetota</taxon>
        <taxon>Actinomycetes</taxon>
        <taxon>Kitasatosporales</taxon>
        <taxon>Streptomycetaceae</taxon>
        <taxon>Streptomyces</taxon>
    </lineage>
</organism>
<name>A0A101PDB3_9ACTN</name>